<sequence length="765" mass="87101">MALSDESGAEAQPVKSPPEATRKLSTTQLLLHQEDAWHPTLDNTLQIGSGSASRSVSGISSAVEDGGDSQQLCDIAERRLSGKGPNDFDYAGTHFPKANEIERPDSIPDDFDDDPPEPLETLIRGYMLTAANSTQSQFLPLSELEAIVTYRNIKRELKRSGLTSNLNQIADEVWFTKEISNGTNTTRRKIFAILCLIDRAKDVQDFIEEEIFDSHLPFYFKHNQNRVLCNSKSPKTIQLFTRWQDTHRDSFASYQGRFLAPYLKLMAEDLRHYSLHHCVVLPFLEREWQDDVLSDPVMTLFSIVYRVEIHSAHHDYRSPLGKSEKLSFAIKQLQKTEAIEHSRRKAYNREVAAYKRLNGIKHRHIVRLLATYEHHDRLHMIFPWADGNLVRFWRDCFPNLSDLSRNQVLAKWMIRQFLGLSDGLNRIHESDTSLASGDLKPEDRKRTHGRHGDIKPENILWFKNPAGGSSIDKLGDLMISDLGSTEFHGTISQEVQAKAAGGFTPTYKSPEFDVMERVRPESDIWSFGCVLFQFVVWYVLGWQGVQEFSDRRTEDSTLPVPLDNFFHFNKNEGSVEAKQSIRKEFAMLREHPNTSDFIVDLVDLIEFDLLRLRVGQRASSADIVTRLKTIELSCGSDQQYCTRKTTRDISRTPIDLCDKVHISFSKEMKAKYTKDAGPSLRPVPSDNTVQNSAEDDRSRTEEGDSEGAQQAENPGDRAKTNEASGTAGSNAQADQPGEHHRQQQQRLDTSNKVTLWIKKLLCFRS</sequence>
<evidence type="ECO:0000313" key="2">
    <source>
        <dbReference type="Proteomes" id="UP000293547"/>
    </source>
</evidence>
<keyword evidence="2" id="KW-1185">Reference proteome</keyword>
<dbReference type="Proteomes" id="UP000293547">
    <property type="component" value="Unassembled WGS sequence"/>
</dbReference>
<comment type="caution">
    <text evidence="1">The sequence shown here is derived from an EMBL/GenBank/DDBJ whole genome shotgun (WGS) entry which is preliminary data.</text>
</comment>
<reference evidence="1 2" key="1">
    <citation type="journal article" date="2019" name="bioRxiv">
        <title>Genomics, evolutionary history and diagnostics of the Alternaria alternata species group including apple and Asian pear pathotypes.</title>
        <authorList>
            <person name="Armitage A.D."/>
            <person name="Cockerton H.M."/>
            <person name="Sreenivasaprasad S."/>
            <person name="Woodhall J.W."/>
            <person name="Lane C.R."/>
            <person name="Harrison R.J."/>
            <person name="Clarkson J.P."/>
        </authorList>
    </citation>
    <scope>NUCLEOTIDE SEQUENCE [LARGE SCALE GENOMIC DNA]</scope>
    <source>
        <strain evidence="1 2">FERA 650</strain>
    </source>
</reference>
<name>A0ACB6FZF3_9PLEO</name>
<organism evidence="1 2">
    <name type="scientific">Alternaria gaisen</name>
    <dbReference type="NCBI Taxonomy" id="167740"/>
    <lineage>
        <taxon>Eukaryota</taxon>
        <taxon>Fungi</taxon>
        <taxon>Dikarya</taxon>
        <taxon>Ascomycota</taxon>
        <taxon>Pezizomycotina</taxon>
        <taxon>Dothideomycetes</taxon>
        <taxon>Pleosporomycetidae</taxon>
        <taxon>Pleosporales</taxon>
        <taxon>Pleosporineae</taxon>
        <taxon>Pleosporaceae</taxon>
        <taxon>Alternaria</taxon>
        <taxon>Alternaria sect. Alternaria</taxon>
    </lineage>
</organism>
<gene>
    <name evidence="1" type="ORF">AG0111_0g85</name>
</gene>
<dbReference type="EMBL" id="PDWZ02000001">
    <property type="protein sequence ID" value="KAB2109801.1"/>
    <property type="molecule type" value="Genomic_DNA"/>
</dbReference>
<proteinExistence type="predicted"/>
<accession>A0ACB6FZF3</accession>
<protein>
    <submittedName>
        <fullName evidence="1">Uncharacterized protein</fullName>
    </submittedName>
</protein>
<evidence type="ECO:0000313" key="1">
    <source>
        <dbReference type="EMBL" id="KAB2109801.1"/>
    </source>
</evidence>